<feature type="transmembrane region" description="Helical" evidence="1">
    <location>
        <begin position="363"/>
        <end position="382"/>
    </location>
</feature>
<dbReference type="OrthoDB" id="3642468at2759"/>
<comment type="caution">
    <text evidence="2">The sequence shown here is derived from an EMBL/GenBank/DDBJ whole genome shotgun (WGS) entry which is preliminary data.</text>
</comment>
<keyword evidence="1" id="KW-0472">Membrane</keyword>
<organism evidence="2 3">
    <name type="scientific">Stachybotrys elegans</name>
    <dbReference type="NCBI Taxonomy" id="80388"/>
    <lineage>
        <taxon>Eukaryota</taxon>
        <taxon>Fungi</taxon>
        <taxon>Dikarya</taxon>
        <taxon>Ascomycota</taxon>
        <taxon>Pezizomycotina</taxon>
        <taxon>Sordariomycetes</taxon>
        <taxon>Hypocreomycetidae</taxon>
        <taxon>Hypocreales</taxon>
        <taxon>Stachybotryaceae</taxon>
        <taxon>Stachybotrys</taxon>
    </lineage>
</organism>
<dbReference type="AlphaFoldDB" id="A0A8K0SVD9"/>
<keyword evidence="3" id="KW-1185">Reference proteome</keyword>
<accession>A0A8K0SVD9</accession>
<reference evidence="2" key="1">
    <citation type="journal article" date="2021" name="Nat. Commun.">
        <title>Genetic determinants of endophytism in the Arabidopsis root mycobiome.</title>
        <authorList>
            <person name="Mesny F."/>
            <person name="Miyauchi S."/>
            <person name="Thiergart T."/>
            <person name="Pickel B."/>
            <person name="Atanasova L."/>
            <person name="Karlsson M."/>
            <person name="Huettel B."/>
            <person name="Barry K.W."/>
            <person name="Haridas S."/>
            <person name="Chen C."/>
            <person name="Bauer D."/>
            <person name="Andreopoulos W."/>
            <person name="Pangilinan J."/>
            <person name="LaButti K."/>
            <person name="Riley R."/>
            <person name="Lipzen A."/>
            <person name="Clum A."/>
            <person name="Drula E."/>
            <person name="Henrissat B."/>
            <person name="Kohler A."/>
            <person name="Grigoriev I.V."/>
            <person name="Martin F.M."/>
            <person name="Hacquard S."/>
        </authorList>
    </citation>
    <scope>NUCLEOTIDE SEQUENCE</scope>
    <source>
        <strain evidence="2">MPI-CAGE-CH-0235</strain>
    </source>
</reference>
<proteinExistence type="predicted"/>
<gene>
    <name evidence="2" type="ORF">B0I35DRAFT_474628</name>
</gene>
<dbReference type="EMBL" id="JAGPNK010000002">
    <property type="protein sequence ID" value="KAH7325898.1"/>
    <property type="molecule type" value="Genomic_DNA"/>
</dbReference>
<evidence type="ECO:0000313" key="2">
    <source>
        <dbReference type="EMBL" id="KAH7325898.1"/>
    </source>
</evidence>
<dbReference type="Gene3D" id="1.20.58.340">
    <property type="entry name" value="Magnesium transport protein CorA, transmembrane region"/>
    <property type="match status" value="1"/>
</dbReference>
<evidence type="ECO:0000313" key="3">
    <source>
        <dbReference type="Proteomes" id="UP000813444"/>
    </source>
</evidence>
<evidence type="ECO:0000256" key="1">
    <source>
        <dbReference type="SAM" id="Phobius"/>
    </source>
</evidence>
<name>A0A8K0SVD9_9HYPO</name>
<feature type="transmembrane region" description="Helical" evidence="1">
    <location>
        <begin position="406"/>
        <end position="429"/>
    </location>
</feature>
<keyword evidence="1" id="KW-0812">Transmembrane</keyword>
<sequence length="497" mass="55956">MEAIYENLGGVFDLWGNHKNLEETSIEVTEIWSRQGSSKPVRATHKINIDEIDSWIATVTKGPDGQAETLLARFAWIRVSKQNNDKVIHPSTALVQKLIDGFGLGLAHKYAKTLITGIVALPRVDLPDSQRQAYSLSYVPKLATSWSQTRFTAQPAREPITSGIFFVDGDEYILPLNMALTRKWPIDLYKQAMFPAFCIFLAFSGQVSKVHEAVKTSLREIEGRTGYHDYKRSNSGVPTEDLSGLSRTSNALATKLASVSRKTKAMEKLMDFMQDEVKKEIKTQEQKRGGGSDLPSSESTLLHSYLDVVQERLAMQILDSEYTLKRVEIQIEALFHLVSANDTLTNLALAKATHRDASSMKTLAVVTMLFLPGSFVSALFSTDCFRWDGINPDSGDVSVPVTPQFWLYWAITIPLTVVTFVFYFLWLWYQKNDRKGQQTGQMTPDQDSDHYVRDTLASLIEYKRRSTMLPSREQSISSMWGRRPKLGSKESTIVSLA</sequence>
<dbReference type="Proteomes" id="UP000813444">
    <property type="component" value="Unassembled WGS sequence"/>
</dbReference>
<keyword evidence="1" id="KW-1133">Transmembrane helix</keyword>
<protein>
    <submittedName>
        <fullName evidence="2">Uncharacterized protein</fullName>
    </submittedName>
</protein>